<organism evidence="2 3">
    <name type="scientific">Rhodopirellula maiorica SM1</name>
    <dbReference type="NCBI Taxonomy" id="1265738"/>
    <lineage>
        <taxon>Bacteria</taxon>
        <taxon>Pseudomonadati</taxon>
        <taxon>Planctomycetota</taxon>
        <taxon>Planctomycetia</taxon>
        <taxon>Pirellulales</taxon>
        <taxon>Pirellulaceae</taxon>
        <taxon>Novipirellula</taxon>
    </lineage>
</organism>
<dbReference type="Proteomes" id="UP000011991">
    <property type="component" value="Unassembled WGS sequence"/>
</dbReference>
<reference evidence="2 3" key="1">
    <citation type="journal article" date="2013" name="Mar. Genomics">
        <title>Expression of sulfatases in Rhodopirellula baltica and the diversity of sulfatases in the genus Rhodopirellula.</title>
        <authorList>
            <person name="Wegner C.E."/>
            <person name="Richter-Heitmann T."/>
            <person name="Klindworth A."/>
            <person name="Klockow C."/>
            <person name="Richter M."/>
            <person name="Achstetter T."/>
            <person name="Glockner F.O."/>
            <person name="Harder J."/>
        </authorList>
    </citation>
    <scope>NUCLEOTIDE SEQUENCE [LARGE SCALE GENOMIC DNA]</scope>
    <source>
        <strain evidence="2 3">SM1</strain>
    </source>
</reference>
<evidence type="ECO:0000313" key="3">
    <source>
        <dbReference type="Proteomes" id="UP000011991"/>
    </source>
</evidence>
<gene>
    <name evidence="2" type="ORF">RMSM_07390</name>
</gene>
<comment type="caution">
    <text evidence="2">The sequence shown here is derived from an EMBL/GenBank/DDBJ whole genome shotgun (WGS) entry which is preliminary data.</text>
</comment>
<proteinExistence type="predicted"/>
<feature type="transmembrane region" description="Helical" evidence="1">
    <location>
        <begin position="115"/>
        <end position="133"/>
    </location>
</feature>
<keyword evidence="3" id="KW-1185">Reference proteome</keyword>
<protein>
    <submittedName>
        <fullName evidence="2">Putative membrane protein</fullName>
    </submittedName>
</protein>
<feature type="transmembrane region" description="Helical" evidence="1">
    <location>
        <begin position="53"/>
        <end position="72"/>
    </location>
</feature>
<name>M5RJY2_9BACT</name>
<dbReference type="PATRIC" id="fig|1265738.3.peg.7373"/>
<sequence>MGVEPEYAMDPPTFRWLWNWYVFGVAILTAAGLITSMLSPVVRQRISVDQYRIVFVTVTALLGIVVGTPASIVMGDFVFTWPVVLFALFALAIQQSEIRPPKRSRSSERRKQTTLGARTSFAVFLIACVAYFVACRQMSLVTQWFFLWGFWAAAPALIVMRLWKDRRGWRSRVFEWVLIQIAFALFSVSTAALLDFRYNLVWS</sequence>
<accession>M5RJY2</accession>
<evidence type="ECO:0000256" key="1">
    <source>
        <dbReference type="SAM" id="Phobius"/>
    </source>
</evidence>
<keyword evidence="1" id="KW-0812">Transmembrane</keyword>
<feature type="transmembrane region" description="Helical" evidence="1">
    <location>
        <begin position="78"/>
        <end position="94"/>
    </location>
</feature>
<keyword evidence="1" id="KW-1133">Transmembrane helix</keyword>
<evidence type="ECO:0000313" key="2">
    <source>
        <dbReference type="EMBL" id="EMI15687.1"/>
    </source>
</evidence>
<feature type="transmembrane region" description="Helical" evidence="1">
    <location>
        <begin position="175"/>
        <end position="194"/>
    </location>
</feature>
<feature type="transmembrane region" description="Helical" evidence="1">
    <location>
        <begin position="145"/>
        <end position="163"/>
    </location>
</feature>
<dbReference type="AlphaFoldDB" id="M5RJY2"/>
<feature type="transmembrane region" description="Helical" evidence="1">
    <location>
        <begin position="20"/>
        <end position="41"/>
    </location>
</feature>
<keyword evidence="1" id="KW-0472">Membrane</keyword>
<dbReference type="EMBL" id="ANOG01001054">
    <property type="protein sequence ID" value="EMI15687.1"/>
    <property type="molecule type" value="Genomic_DNA"/>
</dbReference>